<name>A0ABU8BPB9_9RHOB</name>
<keyword evidence="2" id="KW-0732">Signal</keyword>
<feature type="region of interest" description="Disordered" evidence="1">
    <location>
        <begin position="21"/>
        <end position="42"/>
    </location>
</feature>
<evidence type="ECO:0008006" key="5">
    <source>
        <dbReference type="Google" id="ProtNLM"/>
    </source>
</evidence>
<gene>
    <name evidence="3" type="ORF">V6590_00150</name>
</gene>
<dbReference type="Pfam" id="PF00353">
    <property type="entry name" value="HemolysinCabind"/>
    <property type="match status" value="3"/>
</dbReference>
<reference evidence="3" key="1">
    <citation type="submission" date="2024-02" db="EMBL/GenBank/DDBJ databases">
        <title>Genome sequences of strain Gemmobacter sp. JM10B15.</title>
        <authorList>
            <person name="Zhang M."/>
        </authorList>
    </citation>
    <scope>NUCLEOTIDE SEQUENCE</scope>
    <source>
        <strain evidence="3">JM10B15</strain>
    </source>
</reference>
<evidence type="ECO:0000313" key="4">
    <source>
        <dbReference type="Proteomes" id="UP001431963"/>
    </source>
</evidence>
<sequence>MELLLLMSMGLAALLVPFASGSSDDDDGPQEPEGPESAAIGDGFLRDEDGLVTGTDGDDSLTYQDFIASLEQGSSGDVTSSEDLIDDIRAGAGNDTIDLLSSEGEEELYWAEPGDRVFGGAGDDVLHLPNPYGLEVYGGAGRDDILVGANPSVPVSVYGGQGDDTLDGTQMENGSLYGGEGDDELSLDLPPNGGTGYVKIAHGDAGDDTLHVDLTTIFSEDGAGVPFSSHFDFHGGAGRDTLEVTVHEGLIDEGSFEELLTGDNNDIVRVSTIDFEDFVRGEDRVILNVSSVNDSFDLAEIRMEEQLRNSGEAVTVITASYTSDTLLTREVTFSLNAVGLTWDDIEIEGADPSLLAPIVRLS</sequence>
<dbReference type="RefSeq" id="WP_335417713.1">
    <property type="nucleotide sequence ID" value="NZ_JBALHR010000001.1"/>
</dbReference>
<dbReference type="Proteomes" id="UP001431963">
    <property type="component" value="Unassembled WGS sequence"/>
</dbReference>
<evidence type="ECO:0000313" key="3">
    <source>
        <dbReference type="EMBL" id="MEH7826549.1"/>
    </source>
</evidence>
<keyword evidence="4" id="KW-1185">Reference proteome</keyword>
<dbReference type="InterPro" id="IPR011049">
    <property type="entry name" value="Serralysin-like_metalloprot_C"/>
</dbReference>
<dbReference type="EMBL" id="JBALHR010000001">
    <property type="protein sequence ID" value="MEH7826549.1"/>
    <property type="molecule type" value="Genomic_DNA"/>
</dbReference>
<feature type="compositionally biased region" description="Acidic residues" evidence="1">
    <location>
        <begin position="23"/>
        <end position="34"/>
    </location>
</feature>
<feature type="signal peptide" evidence="2">
    <location>
        <begin position="1"/>
        <end position="22"/>
    </location>
</feature>
<evidence type="ECO:0000256" key="1">
    <source>
        <dbReference type="SAM" id="MobiDB-lite"/>
    </source>
</evidence>
<dbReference type="Gene3D" id="2.150.10.10">
    <property type="entry name" value="Serralysin-like metalloprotease, C-terminal"/>
    <property type="match status" value="2"/>
</dbReference>
<proteinExistence type="predicted"/>
<dbReference type="PRINTS" id="PR00313">
    <property type="entry name" value="CABNDNGRPT"/>
</dbReference>
<organism evidence="3 4">
    <name type="scientific">Gemmobacter denitrificans</name>
    <dbReference type="NCBI Taxonomy" id="3123040"/>
    <lineage>
        <taxon>Bacteria</taxon>
        <taxon>Pseudomonadati</taxon>
        <taxon>Pseudomonadota</taxon>
        <taxon>Alphaproteobacteria</taxon>
        <taxon>Rhodobacterales</taxon>
        <taxon>Paracoccaceae</taxon>
        <taxon>Gemmobacter</taxon>
    </lineage>
</organism>
<dbReference type="InterPro" id="IPR001343">
    <property type="entry name" value="Hemolysn_Ca-bd"/>
</dbReference>
<comment type="caution">
    <text evidence="3">The sequence shown here is derived from an EMBL/GenBank/DDBJ whole genome shotgun (WGS) entry which is preliminary data.</text>
</comment>
<feature type="chain" id="PRO_5047063847" description="Hemolysin type calcium-binding protein" evidence="2">
    <location>
        <begin position="23"/>
        <end position="362"/>
    </location>
</feature>
<accession>A0ABU8BPB9</accession>
<dbReference type="SUPFAM" id="SSF51120">
    <property type="entry name" value="beta-Roll"/>
    <property type="match status" value="1"/>
</dbReference>
<protein>
    <recommendedName>
        <fullName evidence="5">Hemolysin type calcium-binding protein</fullName>
    </recommendedName>
</protein>
<evidence type="ECO:0000256" key="2">
    <source>
        <dbReference type="SAM" id="SignalP"/>
    </source>
</evidence>